<evidence type="ECO:0000313" key="2">
    <source>
        <dbReference type="Proteomes" id="UP000298416"/>
    </source>
</evidence>
<gene>
    <name evidence="1" type="ORF">SASPL_124517</name>
</gene>
<reference evidence="1" key="2">
    <citation type="submission" date="2020-08" db="EMBL/GenBank/DDBJ databases">
        <title>Plant Genome Project.</title>
        <authorList>
            <person name="Zhang R.-G."/>
        </authorList>
    </citation>
    <scope>NUCLEOTIDE SEQUENCE</scope>
    <source>
        <strain evidence="1">Huo1</strain>
        <tissue evidence="1">Leaf</tissue>
    </source>
</reference>
<sequence length="86" mass="10057">MWWSRTGPSGTLWRSSWRTRRIACRHGTWTDTPSLRSDMRERAYLGQQLYFSVVSPEHSLRDEYNLPLTQLLCGIVKANPNLALYT</sequence>
<dbReference type="EMBL" id="PNBA02000009">
    <property type="protein sequence ID" value="KAG6411864.1"/>
    <property type="molecule type" value="Genomic_DNA"/>
</dbReference>
<accession>A0A8X8XFY5</accession>
<dbReference type="AlphaFoldDB" id="A0A8X8XFY5"/>
<name>A0A8X8XFY5_SALSN</name>
<dbReference type="Proteomes" id="UP000298416">
    <property type="component" value="Unassembled WGS sequence"/>
</dbReference>
<organism evidence="1">
    <name type="scientific">Salvia splendens</name>
    <name type="common">Scarlet sage</name>
    <dbReference type="NCBI Taxonomy" id="180675"/>
    <lineage>
        <taxon>Eukaryota</taxon>
        <taxon>Viridiplantae</taxon>
        <taxon>Streptophyta</taxon>
        <taxon>Embryophyta</taxon>
        <taxon>Tracheophyta</taxon>
        <taxon>Spermatophyta</taxon>
        <taxon>Magnoliopsida</taxon>
        <taxon>eudicotyledons</taxon>
        <taxon>Gunneridae</taxon>
        <taxon>Pentapetalae</taxon>
        <taxon>asterids</taxon>
        <taxon>lamiids</taxon>
        <taxon>Lamiales</taxon>
        <taxon>Lamiaceae</taxon>
        <taxon>Nepetoideae</taxon>
        <taxon>Mentheae</taxon>
        <taxon>Salviinae</taxon>
        <taxon>Salvia</taxon>
        <taxon>Salvia subgen. Calosphace</taxon>
        <taxon>core Calosphace</taxon>
    </lineage>
</organism>
<evidence type="ECO:0000313" key="1">
    <source>
        <dbReference type="EMBL" id="KAG6411864.1"/>
    </source>
</evidence>
<comment type="caution">
    <text evidence="1">The sequence shown here is derived from an EMBL/GenBank/DDBJ whole genome shotgun (WGS) entry which is preliminary data.</text>
</comment>
<keyword evidence="2" id="KW-1185">Reference proteome</keyword>
<protein>
    <submittedName>
        <fullName evidence="1">Uncharacterized protein</fullName>
    </submittedName>
</protein>
<proteinExistence type="predicted"/>
<reference evidence="1" key="1">
    <citation type="submission" date="2018-01" db="EMBL/GenBank/DDBJ databases">
        <authorList>
            <person name="Mao J.F."/>
        </authorList>
    </citation>
    <scope>NUCLEOTIDE SEQUENCE</scope>
    <source>
        <strain evidence="1">Huo1</strain>
        <tissue evidence="1">Leaf</tissue>
    </source>
</reference>